<keyword evidence="8" id="KW-1133">Transmembrane helix</keyword>
<evidence type="ECO:0000256" key="3">
    <source>
        <dbReference type="ARBA" id="ARBA00022448"/>
    </source>
</evidence>
<dbReference type="SUPFAM" id="SSF74653">
    <property type="entry name" value="TolA/TonB C-terminal domain"/>
    <property type="match status" value="1"/>
</dbReference>
<comment type="subcellular location">
    <subcellularLocation>
        <location evidence="1 10">Cell inner membrane</location>
        <topology evidence="1 10">Single-pass membrane protein</topology>
        <orientation evidence="1 10">Periplasmic side</orientation>
    </subcellularLocation>
</comment>
<feature type="compositionally biased region" description="Acidic residues" evidence="11">
    <location>
        <begin position="82"/>
        <end position="124"/>
    </location>
</feature>
<dbReference type="GO" id="GO:0098797">
    <property type="term" value="C:plasma membrane protein complex"/>
    <property type="evidence" value="ECO:0007669"/>
    <property type="project" value="TreeGrafter"/>
</dbReference>
<feature type="domain" description="TonB C-terminal" evidence="12">
    <location>
        <begin position="199"/>
        <end position="292"/>
    </location>
</feature>
<evidence type="ECO:0000256" key="11">
    <source>
        <dbReference type="SAM" id="MobiDB-lite"/>
    </source>
</evidence>
<dbReference type="InterPro" id="IPR037682">
    <property type="entry name" value="TonB_C"/>
</dbReference>
<keyword evidence="3 10" id="KW-0813">Transport</keyword>
<evidence type="ECO:0000256" key="5">
    <source>
        <dbReference type="ARBA" id="ARBA00022519"/>
    </source>
</evidence>
<organism evidence="13 14">
    <name type="scientific">Nitrincola lacisaponensis</name>
    <dbReference type="NCBI Taxonomy" id="267850"/>
    <lineage>
        <taxon>Bacteria</taxon>
        <taxon>Pseudomonadati</taxon>
        <taxon>Pseudomonadota</taxon>
        <taxon>Gammaproteobacteria</taxon>
        <taxon>Oceanospirillales</taxon>
        <taxon>Oceanospirillaceae</taxon>
        <taxon>Nitrincola</taxon>
    </lineage>
</organism>
<feature type="region of interest" description="Disordered" evidence="11">
    <location>
        <begin position="50"/>
        <end position="193"/>
    </location>
</feature>
<name>A0A063Y119_9GAMM</name>
<dbReference type="PROSITE" id="PS52015">
    <property type="entry name" value="TONB_CTD"/>
    <property type="match status" value="1"/>
</dbReference>
<feature type="compositionally biased region" description="Pro residues" evidence="11">
    <location>
        <begin position="125"/>
        <end position="148"/>
    </location>
</feature>
<dbReference type="Proteomes" id="UP000027318">
    <property type="component" value="Unassembled WGS sequence"/>
</dbReference>
<evidence type="ECO:0000256" key="8">
    <source>
        <dbReference type="ARBA" id="ARBA00022989"/>
    </source>
</evidence>
<evidence type="ECO:0000259" key="12">
    <source>
        <dbReference type="PROSITE" id="PS52015"/>
    </source>
</evidence>
<protein>
    <recommendedName>
        <fullName evidence="10">Protein TonB</fullName>
    </recommendedName>
</protein>
<dbReference type="InterPro" id="IPR051045">
    <property type="entry name" value="TonB-dependent_transducer"/>
</dbReference>
<keyword evidence="7 10" id="KW-0653">Protein transport</keyword>
<evidence type="ECO:0000256" key="2">
    <source>
        <dbReference type="ARBA" id="ARBA00006555"/>
    </source>
</evidence>
<dbReference type="NCBIfam" id="TIGR01352">
    <property type="entry name" value="tonB_Cterm"/>
    <property type="match status" value="1"/>
</dbReference>
<evidence type="ECO:0000256" key="10">
    <source>
        <dbReference type="RuleBase" id="RU362123"/>
    </source>
</evidence>
<proteinExistence type="inferred from homology"/>
<comment type="function">
    <text evidence="10">Interacts with outer membrane receptor proteins that carry out high-affinity binding and energy dependent uptake into the periplasmic space of specific substrates. It could act to transduce energy from the cytoplasmic membrane to specific energy-requiring processes in the outer membrane, resulting in the release into the periplasm of ligands bound by these outer membrane proteins.</text>
</comment>
<dbReference type="EMBL" id="JMSZ01000021">
    <property type="protein sequence ID" value="KDE39988.1"/>
    <property type="molecule type" value="Genomic_DNA"/>
</dbReference>
<dbReference type="PANTHER" id="PTHR33446:SF2">
    <property type="entry name" value="PROTEIN TONB"/>
    <property type="match status" value="1"/>
</dbReference>
<comment type="caution">
    <text evidence="13">The sequence shown here is derived from an EMBL/GenBank/DDBJ whole genome shotgun (WGS) entry which is preliminary data.</text>
</comment>
<sequence length="292" mass="31267">MIAFIIALLLHLSLALAWILNRKTTEETAIQPGLAGVTVSLASAGDLVDASEAAAAATSTEEQPPVEEEPTEPSEPQPETPVEPEPEPEPIPEPEPEPVPEPEPIPEPEPEPEPEPIPEPEPEPVPEPKPVPPPPRPQPAPVPQPAPTPTERVADVASEGSESSDTLDTSASEASTAGAHTQGQDEVIDTGGDPAAEANYFAQLSHYLGQHKRYPMAARRQRREGVAEVEFTLSRTGRVLNARLLRSSGHNLLDREVMEMLERAAPMPAFPSSITAEQLVITLPVSFSLSDR</sequence>
<keyword evidence="10" id="KW-0735">Signal-anchor</keyword>
<accession>A0A063Y119</accession>
<feature type="compositionally biased region" description="Polar residues" evidence="11">
    <location>
        <begin position="160"/>
        <end position="184"/>
    </location>
</feature>
<dbReference type="GO" id="GO:0055085">
    <property type="term" value="P:transmembrane transport"/>
    <property type="evidence" value="ECO:0007669"/>
    <property type="project" value="InterPro"/>
</dbReference>
<dbReference type="AlphaFoldDB" id="A0A063Y119"/>
<dbReference type="PANTHER" id="PTHR33446">
    <property type="entry name" value="PROTEIN TONB-RELATED"/>
    <property type="match status" value="1"/>
</dbReference>
<evidence type="ECO:0000256" key="9">
    <source>
        <dbReference type="ARBA" id="ARBA00023136"/>
    </source>
</evidence>
<dbReference type="Gene3D" id="3.30.1150.10">
    <property type="match status" value="1"/>
</dbReference>
<comment type="similarity">
    <text evidence="2 10">Belongs to the TonB family.</text>
</comment>
<evidence type="ECO:0000256" key="6">
    <source>
        <dbReference type="ARBA" id="ARBA00022692"/>
    </source>
</evidence>
<reference evidence="13 14" key="1">
    <citation type="journal article" date="2005" name="Int. J. Syst. Evol. Microbiol.">
        <title>Nitrincola lacisaponensis gen. nov., sp. nov., a novel alkaliphilic bacterium isolated from an alkaline, saline lake.</title>
        <authorList>
            <person name="Dimitriu P.A."/>
            <person name="Shukla S.K."/>
            <person name="Conradt J."/>
            <person name="Marquez M.C."/>
            <person name="Ventosa A."/>
            <person name="Maglia A."/>
            <person name="Peyton B.M."/>
            <person name="Pinkart H.C."/>
            <person name="Mormile M.R."/>
        </authorList>
    </citation>
    <scope>NUCLEOTIDE SEQUENCE [LARGE SCALE GENOMIC DNA]</scope>
    <source>
        <strain evidence="13 14">4CA</strain>
    </source>
</reference>
<gene>
    <name evidence="13" type="ORF">ADINL_1625</name>
</gene>
<evidence type="ECO:0000313" key="13">
    <source>
        <dbReference type="EMBL" id="KDE39988.1"/>
    </source>
</evidence>
<dbReference type="InterPro" id="IPR006260">
    <property type="entry name" value="TonB/TolA_C"/>
</dbReference>
<keyword evidence="9" id="KW-0472">Membrane</keyword>
<evidence type="ECO:0000256" key="1">
    <source>
        <dbReference type="ARBA" id="ARBA00004383"/>
    </source>
</evidence>
<dbReference type="GO" id="GO:0015031">
    <property type="term" value="P:protein transport"/>
    <property type="evidence" value="ECO:0007669"/>
    <property type="project" value="UniProtKB-UniRule"/>
</dbReference>
<dbReference type="GO" id="GO:0031992">
    <property type="term" value="F:energy transducer activity"/>
    <property type="evidence" value="ECO:0007669"/>
    <property type="project" value="InterPro"/>
</dbReference>
<keyword evidence="14" id="KW-1185">Reference proteome</keyword>
<evidence type="ECO:0000256" key="7">
    <source>
        <dbReference type="ARBA" id="ARBA00022927"/>
    </source>
</evidence>
<evidence type="ECO:0000256" key="4">
    <source>
        <dbReference type="ARBA" id="ARBA00022475"/>
    </source>
</evidence>
<dbReference type="InterPro" id="IPR003538">
    <property type="entry name" value="TonB"/>
</dbReference>
<dbReference type="GO" id="GO:0015891">
    <property type="term" value="P:siderophore transport"/>
    <property type="evidence" value="ECO:0007669"/>
    <property type="project" value="InterPro"/>
</dbReference>
<dbReference type="Pfam" id="PF03544">
    <property type="entry name" value="TonB_C"/>
    <property type="match status" value="1"/>
</dbReference>
<evidence type="ECO:0000313" key="14">
    <source>
        <dbReference type="Proteomes" id="UP000027318"/>
    </source>
</evidence>
<keyword evidence="6" id="KW-0812">Transmembrane</keyword>
<keyword evidence="4 10" id="KW-1003">Cell membrane</keyword>
<dbReference type="STRING" id="267850.ADINL_1625"/>
<dbReference type="PRINTS" id="PR01374">
    <property type="entry name" value="TONBPROTEIN"/>
</dbReference>
<keyword evidence="5 10" id="KW-0997">Cell inner membrane</keyword>
<feature type="compositionally biased region" description="Low complexity" evidence="11">
    <location>
        <begin position="50"/>
        <end position="63"/>
    </location>
</feature>
<dbReference type="GO" id="GO:0030288">
    <property type="term" value="C:outer membrane-bounded periplasmic space"/>
    <property type="evidence" value="ECO:0007669"/>
    <property type="project" value="InterPro"/>
</dbReference>